<sequence>MIVNVDPQWNDPTSSWWAKANRAGEHVESLRRQVDAFRAAAPYSLTPEPTDIPDQLAYRLRLHQPVPVAINTTVGDILSNLRASLESLAFEVARLGHGGVLTPEQEETSTFPIKATPDKFDAFFTGRRAALYDDRARSAFRQVQPFFQDELLQQSGTQLDGSYEDHARFRPLYRLDRLWNIDKHRRLAIVRWWPDVIYWGSNGPTNRQMLRGDGTMTDGSILFYVRGRDEGMGDHVNHEFNLVVKDDPAFTGGGATADVADLMASWHRHIVNSVFPPVFTTMSQP</sequence>
<evidence type="ECO:0000313" key="1">
    <source>
        <dbReference type="EMBL" id="GAA4256480.1"/>
    </source>
</evidence>
<dbReference type="Proteomes" id="UP001500620">
    <property type="component" value="Unassembled WGS sequence"/>
</dbReference>
<keyword evidence="2" id="KW-1185">Reference proteome</keyword>
<evidence type="ECO:0000313" key="2">
    <source>
        <dbReference type="Proteomes" id="UP001500620"/>
    </source>
</evidence>
<dbReference type="EMBL" id="BAABAT010000024">
    <property type="protein sequence ID" value="GAA4256480.1"/>
    <property type="molecule type" value="Genomic_DNA"/>
</dbReference>
<organism evidence="1 2">
    <name type="scientific">Dactylosporangium darangshiense</name>
    <dbReference type="NCBI Taxonomy" id="579108"/>
    <lineage>
        <taxon>Bacteria</taxon>
        <taxon>Bacillati</taxon>
        <taxon>Actinomycetota</taxon>
        <taxon>Actinomycetes</taxon>
        <taxon>Micromonosporales</taxon>
        <taxon>Micromonosporaceae</taxon>
        <taxon>Dactylosporangium</taxon>
    </lineage>
</organism>
<protein>
    <submittedName>
        <fullName evidence="1">Uncharacterized protein</fullName>
    </submittedName>
</protein>
<accession>A0ABP8DI88</accession>
<name>A0ABP8DI88_9ACTN</name>
<comment type="caution">
    <text evidence="1">The sequence shown here is derived from an EMBL/GenBank/DDBJ whole genome shotgun (WGS) entry which is preliminary data.</text>
</comment>
<dbReference type="RefSeq" id="WP_345133463.1">
    <property type="nucleotide sequence ID" value="NZ_BAABAT010000024.1"/>
</dbReference>
<reference evidence="2" key="1">
    <citation type="journal article" date="2019" name="Int. J. Syst. Evol. Microbiol.">
        <title>The Global Catalogue of Microorganisms (GCM) 10K type strain sequencing project: providing services to taxonomists for standard genome sequencing and annotation.</title>
        <authorList>
            <consortium name="The Broad Institute Genomics Platform"/>
            <consortium name="The Broad Institute Genome Sequencing Center for Infectious Disease"/>
            <person name="Wu L."/>
            <person name="Ma J."/>
        </authorList>
    </citation>
    <scope>NUCLEOTIDE SEQUENCE [LARGE SCALE GENOMIC DNA]</scope>
    <source>
        <strain evidence="2">JCM 17441</strain>
    </source>
</reference>
<gene>
    <name evidence="1" type="ORF">GCM10022255_069490</name>
</gene>
<proteinExistence type="predicted"/>